<feature type="domain" description="Polymerase nucleotidyl transferase" evidence="1">
    <location>
        <begin position="12"/>
        <end position="56"/>
    </location>
</feature>
<dbReference type="Pfam" id="PF01909">
    <property type="entry name" value="NTP_transf_2"/>
    <property type="match status" value="1"/>
</dbReference>
<proteinExistence type="predicted"/>
<dbReference type="EMBL" id="CP011339">
    <property type="protein sequence ID" value="AKV66123.1"/>
    <property type="molecule type" value="Genomic_DNA"/>
</dbReference>
<dbReference type="Proteomes" id="UP000068167">
    <property type="component" value="Chromosome"/>
</dbReference>
<organism evidence="2 3">
    <name type="scientific">Microcystis panniformis FACHB-1757</name>
    <dbReference type="NCBI Taxonomy" id="1638788"/>
    <lineage>
        <taxon>Bacteria</taxon>
        <taxon>Bacillati</taxon>
        <taxon>Cyanobacteriota</taxon>
        <taxon>Cyanophyceae</taxon>
        <taxon>Oscillatoriophycideae</taxon>
        <taxon>Chroococcales</taxon>
        <taxon>Microcystaceae</taxon>
        <taxon>Microcystis</taxon>
    </lineage>
</organism>
<dbReference type="GO" id="GO:0016779">
    <property type="term" value="F:nucleotidyltransferase activity"/>
    <property type="evidence" value="ECO:0007669"/>
    <property type="project" value="InterPro"/>
</dbReference>
<dbReference type="Gene3D" id="3.30.460.10">
    <property type="entry name" value="Beta Polymerase, domain 2"/>
    <property type="match status" value="1"/>
</dbReference>
<gene>
    <name evidence="2" type="ORF">VL20_934</name>
</gene>
<dbReference type="RefSeq" id="WP_052275657.1">
    <property type="nucleotide sequence ID" value="NZ_CP011339.1"/>
</dbReference>
<sequence length="108" mass="12273">MAQLQTLMPILQEFRQELAKFYGKRLVKLILFGSQARGNANEDSDLDIMVVLKGPISPGDEVIRMADIATQLDLKYNTFISLIPIADEDFVHRQTPLMDNIRREGIVL</sequence>
<keyword evidence="3" id="KW-1185">Reference proteome</keyword>
<evidence type="ECO:0000259" key="1">
    <source>
        <dbReference type="Pfam" id="PF01909"/>
    </source>
</evidence>
<accession>A0A0K1RWI3</accession>
<dbReference type="InterPro" id="IPR043519">
    <property type="entry name" value="NT_sf"/>
</dbReference>
<dbReference type="PATRIC" id="fig|1638788.3.peg.939"/>
<evidence type="ECO:0000313" key="2">
    <source>
        <dbReference type="EMBL" id="AKV66123.1"/>
    </source>
</evidence>
<dbReference type="PANTHER" id="PTHR33933">
    <property type="entry name" value="NUCLEOTIDYLTRANSFERASE"/>
    <property type="match status" value="1"/>
</dbReference>
<dbReference type="InterPro" id="IPR052548">
    <property type="entry name" value="Type_VII_TA_antitoxin"/>
</dbReference>
<dbReference type="SUPFAM" id="SSF81301">
    <property type="entry name" value="Nucleotidyltransferase"/>
    <property type="match status" value="1"/>
</dbReference>
<dbReference type="PANTHER" id="PTHR33933:SF1">
    <property type="entry name" value="PROTEIN ADENYLYLTRANSFERASE MNTA-RELATED"/>
    <property type="match status" value="1"/>
</dbReference>
<protein>
    <recommendedName>
        <fullName evidence="1">Polymerase nucleotidyl transferase domain-containing protein</fullName>
    </recommendedName>
</protein>
<dbReference type="CDD" id="cd05403">
    <property type="entry name" value="NT_KNTase_like"/>
    <property type="match status" value="1"/>
</dbReference>
<dbReference type="InterPro" id="IPR002934">
    <property type="entry name" value="Polymerase_NTP_transf_dom"/>
</dbReference>
<evidence type="ECO:0000313" key="3">
    <source>
        <dbReference type="Proteomes" id="UP000068167"/>
    </source>
</evidence>
<name>A0A0K1RWI3_9CHRO</name>
<reference evidence="2 3" key="1">
    <citation type="journal article" date="2016" name="Stand. Genomic Sci.">
        <title>Complete genome sequence and genomic characterization of Microcystis panniformis FACHB 1757 by third-generation sequencing.</title>
        <authorList>
            <person name="Zhang J.Y."/>
            <person name="Guan R."/>
            <person name="Zhang H.J."/>
            <person name="Li H."/>
            <person name="Xiao P."/>
            <person name="Yu G.L."/>
            <person name="Du L."/>
            <person name="Cao D.M."/>
            <person name="Zhu B.C."/>
            <person name="Li R.H."/>
            <person name="Lu Z.H."/>
        </authorList>
    </citation>
    <scope>NUCLEOTIDE SEQUENCE [LARGE SCALE GENOMIC DNA]</scope>
    <source>
        <strain evidence="2 3">FACHB-1757</strain>
    </source>
</reference>
<dbReference type="AlphaFoldDB" id="A0A0K1RWI3"/>
<dbReference type="KEGG" id="mpk:VL20_934"/>